<reference evidence="2" key="1">
    <citation type="submission" date="2022-04" db="EMBL/GenBank/DDBJ databases">
        <title>Carnegiea gigantea Genome sequencing and assembly v2.</title>
        <authorList>
            <person name="Copetti D."/>
            <person name="Sanderson M.J."/>
            <person name="Burquez A."/>
            <person name="Wojciechowski M.F."/>
        </authorList>
    </citation>
    <scope>NUCLEOTIDE SEQUENCE</scope>
    <source>
        <strain evidence="2">SGP5-SGP5p</strain>
        <tissue evidence="2">Aerial part</tissue>
    </source>
</reference>
<keyword evidence="3" id="KW-1185">Reference proteome</keyword>
<dbReference type="EMBL" id="JAKOGI010000244">
    <property type="protein sequence ID" value="KAJ8438685.1"/>
    <property type="molecule type" value="Genomic_DNA"/>
</dbReference>
<accession>A0A9Q1K967</accession>
<feature type="domain" description="Myb/SANT-like" evidence="1">
    <location>
        <begin position="129"/>
        <end position="215"/>
    </location>
</feature>
<dbReference type="Pfam" id="PF12776">
    <property type="entry name" value="Myb_DNA-bind_3"/>
    <property type="match status" value="1"/>
</dbReference>
<comment type="caution">
    <text evidence="2">The sequence shown here is derived from an EMBL/GenBank/DDBJ whole genome shotgun (WGS) entry which is preliminary data.</text>
</comment>
<dbReference type="PANTHER" id="PTHR46929">
    <property type="entry name" value="EXPRESSED PROTEIN"/>
    <property type="match status" value="1"/>
</dbReference>
<name>A0A9Q1K967_9CARY</name>
<organism evidence="2 3">
    <name type="scientific">Carnegiea gigantea</name>
    <dbReference type="NCBI Taxonomy" id="171969"/>
    <lineage>
        <taxon>Eukaryota</taxon>
        <taxon>Viridiplantae</taxon>
        <taxon>Streptophyta</taxon>
        <taxon>Embryophyta</taxon>
        <taxon>Tracheophyta</taxon>
        <taxon>Spermatophyta</taxon>
        <taxon>Magnoliopsida</taxon>
        <taxon>eudicotyledons</taxon>
        <taxon>Gunneridae</taxon>
        <taxon>Pentapetalae</taxon>
        <taxon>Caryophyllales</taxon>
        <taxon>Cactineae</taxon>
        <taxon>Cactaceae</taxon>
        <taxon>Cactoideae</taxon>
        <taxon>Echinocereeae</taxon>
        <taxon>Carnegiea</taxon>
    </lineage>
</organism>
<dbReference type="AlphaFoldDB" id="A0A9Q1K967"/>
<dbReference type="PANTHER" id="PTHR46929:SF23">
    <property type="entry name" value="L10-INTERACTING MYB DOMAIN-CONTAINING PROTEIN-LIKE"/>
    <property type="match status" value="1"/>
</dbReference>
<gene>
    <name evidence="2" type="ORF">Cgig2_011868</name>
</gene>
<dbReference type="OrthoDB" id="686674at2759"/>
<evidence type="ECO:0000313" key="3">
    <source>
        <dbReference type="Proteomes" id="UP001153076"/>
    </source>
</evidence>
<dbReference type="Proteomes" id="UP001153076">
    <property type="component" value="Unassembled WGS sequence"/>
</dbReference>
<evidence type="ECO:0000259" key="1">
    <source>
        <dbReference type="Pfam" id="PF12776"/>
    </source>
</evidence>
<sequence length="245" mass="27540">MLHLLELAAGTGNREPVGASPVAILLLFKSVLHLLSTVICKPNGHTGYLFAIDEEEEVGMSIDVSFTLLHAFIVHSFAQMYDQLEEEPLVIAAMSAFLRATAIFLKYYARNEVKPKLKCLKSHVNLMSIETLIEKITSIGNRPNNSFKSSSYVAMENAISKKFNVKCLPEHIDNHLKTVKNAWAVISKLRDKESSFGWDNNLKMITVSPTMYNTYIEANPTHEKYLNKKIDMYDKMAIVVGKDVA</sequence>
<dbReference type="InterPro" id="IPR024752">
    <property type="entry name" value="Myb/SANT-like_dom"/>
</dbReference>
<proteinExistence type="predicted"/>
<protein>
    <recommendedName>
        <fullName evidence="1">Myb/SANT-like domain-containing protein</fullName>
    </recommendedName>
</protein>
<evidence type="ECO:0000313" key="2">
    <source>
        <dbReference type="EMBL" id="KAJ8438685.1"/>
    </source>
</evidence>